<gene>
    <name evidence="2" type="ORF">HMPREF9141_2608</name>
</gene>
<dbReference type="AlphaFoldDB" id="F0FAJ1"/>
<organism evidence="2 3">
    <name type="scientific">Prevotella multiformis DSM 16608</name>
    <dbReference type="NCBI Taxonomy" id="888743"/>
    <lineage>
        <taxon>Bacteria</taxon>
        <taxon>Pseudomonadati</taxon>
        <taxon>Bacteroidota</taxon>
        <taxon>Bacteroidia</taxon>
        <taxon>Bacteroidales</taxon>
        <taxon>Prevotellaceae</taxon>
        <taxon>Prevotella</taxon>
    </lineage>
</organism>
<sequence length="64" mass="7351">MMKRAYIPPRIWEVPVVVELPLAAGSGSENDHADSKENPLMFEEGEERTFYNPDWTKVKGVWSD</sequence>
<name>F0FAJ1_9BACT</name>
<protein>
    <submittedName>
        <fullName evidence="2">Uncharacterized protein</fullName>
    </submittedName>
</protein>
<proteinExistence type="predicted"/>
<evidence type="ECO:0000313" key="3">
    <source>
        <dbReference type="Proteomes" id="UP000005697"/>
    </source>
</evidence>
<evidence type="ECO:0000256" key="1">
    <source>
        <dbReference type="SAM" id="MobiDB-lite"/>
    </source>
</evidence>
<dbReference type="Proteomes" id="UP000005697">
    <property type="component" value="Unassembled WGS sequence"/>
</dbReference>
<dbReference type="HOGENOM" id="CLU_2864101_0_0_10"/>
<reference evidence="2 3" key="1">
    <citation type="submission" date="2011-01" db="EMBL/GenBank/DDBJ databases">
        <authorList>
            <person name="Muzny D."/>
            <person name="Qin X."/>
            <person name="Deng J."/>
            <person name="Jiang H."/>
            <person name="Liu Y."/>
            <person name="Qu J."/>
            <person name="Song X.-Z."/>
            <person name="Zhang L."/>
            <person name="Thornton R."/>
            <person name="Coyle M."/>
            <person name="Francisco L."/>
            <person name="Jackson L."/>
            <person name="Javaid M."/>
            <person name="Korchina V."/>
            <person name="Kovar C."/>
            <person name="Mata R."/>
            <person name="Mathew T."/>
            <person name="Ngo R."/>
            <person name="Nguyen L."/>
            <person name="Nguyen N."/>
            <person name="Okwuonu G."/>
            <person name="Ongeri F."/>
            <person name="Pham C."/>
            <person name="Simmons D."/>
            <person name="Wilczek-Boney K."/>
            <person name="Hale W."/>
            <person name="Jakkamsetti A."/>
            <person name="Pham P."/>
            <person name="Ruth R."/>
            <person name="San Lucas F."/>
            <person name="Warren J."/>
            <person name="Zhang J."/>
            <person name="Zhao Z."/>
            <person name="Zhou C."/>
            <person name="Zhu D."/>
            <person name="Lee S."/>
            <person name="Bess C."/>
            <person name="Blankenburg K."/>
            <person name="Forbes L."/>
            <person name="Fu Q."/>
            <person name="Gubbala S."/>
            <person name="Hirani K."/>
            <person name="Jayaseelan J.C."/>
            <person name="Lara F."/>
            <person name="Munidasa M."/>
            <person name="Palculict T."/>
            <person name="Patil S."/>
            <person name="Pu L.-L."/>
            <person name="Saada N."/>
            <person name="Tang L."/>
            <person name="Weissenberger G."/>
            <person name="Zhu Y."/>
            <person name="Hemphill L."/>
            <person name="Shang Y."/>
            <person name="Youmans B."/>
            <person name="Ayvaz T."/>
            <person name="Ross M."/>
            <person name="Santibanez J."/>
            <person name="Aqrawi P."/>
            <person name="Gross S."/>
            <person name="Joshi V."/>
            <person name="Fowler G."/>
            <person name="Nazareth L."/>
            <person name="Reid J."/>
            <person name="Worley K."/>
            <person name="Petrosino J."/>
            <person name="Highlander S."/>
            <person name="Gibbs R."/>
        </authorList>
    </citation>
    <scope>NUCLEOTIDE SEQUENCE [LARGE SCALE GENOMIC DNA]</scope>
    <source>
        <strain evidence="2 3">DSM 16608</strain>
    </source>
</reference>
<feature type="region of interest" description="Disordered" evidence="1">
    <location>
        <begin position="25"/>
        <end position="44"/>
    </location>
</feature>
<evidence type="ECO:0000313" key="2">
    <source>
        <dbReference type="EMBL" id="EGC18915.1"/>
    </source>
</evidence>
<keyword evidence="3" id="KW-1185">Reference proteome</keyword>
<dbReference type="EMBL" id="AEWX01000043">
    <property type="protein sequence ID" value="EGC18915.1"/>
    <property type="molecule type" value="Genomic_DNA"/>
</dbReference>
<comment type="caution">
    <text evidence="2">The sequence shown here is derived from an EMBL/GenBank/DDBJ whole genome shotgun (WGS) entry which is preliminary data.</text>
</comment>
<accession>F0FAJ1</accession>
<dbReference type="STRING" id="888743.HMPREF9141_2608"/>
<dbReference type="RefSeq" id="WP_007367345.1">
    <property type="nucleotide sequence ID" value="NZ_GL872282.1"/>
</dbReference>